<evidence type="ECO:0000256" key="1">
    <source>
        <dbReference type="SAM" id="Coils"/>
    </source>
</evidence>
<organism evidence="4">
    <name type="scientific">Tanacetum cinerariifolium</name>
    <name type="common">Dalmatian daisy</name>
    <name type="synonym">Chrysanthemum cinerariifolium</name>
    <dbReference type="NCBI Taxonomy" id="118510"/>
    <lineage>
        <taxon>Eukaryota</taxon>
        <taxon>Viridiplantae</taxon>
        <taxon>Streptophyta</taxon>
        <taxon>Embryophyta</taxon>
        <taxon>Tracheophyta</taxon>
        <taxon>Spermatophyta</taxon>
        <taxon>Magnoliopsida</taxon>
        <taxon>eudicotyledons</taxon>
        <taxon>Gunneridae</taxon>
        <taxon>Pentapetalae</taxon>
        <taxon>asterids</taxon>
        <taxon>campanulids</taxon>
        <taxon>Asterales</taxon>
        <taxon>Asteraceae</taxon>
        <taxon>Asteroideae</taxon>
        <taxon>Anthemideae</taxon>
        <taxon>Anthemidinae</taxon>
        <taxon>Tanacetum</taxon>
    </lineage>
</organism>
<gene>
    <name evidence="4" type="ORF">Tci_020862</name>
</gene>
<feature type="transmembrane region" description="Helical" evidence="3">
    <location>
        <begin position="110"/>
        <end position="129"/>
    </location>
</feature>
<dbReference type="InterPro" id="IPR040256">
    <property type="entry name" value="At4g02000-like"/>
</dbReference>
<comment type="caution">
    <text evidence="4">The sequence shown here is derived from an EMBL/GenBank/DDBJ whole genome shotgun (WGS) entry which is preliminary data.</text>
</comment>
<dbReference type="AlphaFoldDB" id="A0A6L2KLY7"/>
<dbReference type="PANTHER" id="PTHR31286">
    <property type="entry name" value="GLYCINE-RICH CELL WALL STRUCTURAL PROTEIN 1.8-LIKE"/>
    <property type="match status" value="1"/>
</dbReference>
<feature type="region of interest" description="Disordered" evidence="2">
    <location>
        <begin position="348"/>
        <end position="377"/>
    </location>
</feature>
<dbReference type="EMBL" id="BKCJ010002486">
    <property type="protein sequence ID" value="GEU48884.1"/>
    <property type="molecule type" value="Genomic_DNA"/>
</dbReference>
<proteinExistence type="predicted"/>
<sequence length="691" mass="77811">MVKVFATELVFTFPSEFRTSLGIPSNLDDRNTTLFQMFDFPVHNFHRFIDEVRKCADFVRRSTITQIVSLPLDVLGFNRDLGNHLFDLGLCCIKGFFALVLILICNPNSLRLASLVVIVFFNSLSFFAVGRHYRYGVFLHIQLGTQIGKPIMLDAFTSSMCVESWGRISFAWALIEINAAVGLKKEVIMAIPDEEGDGYIKEVVRVEYEWKPLHCVDCKTFGHDTTLCPKRVLEEVPKNSTRDAKTTVSLKNDDGFIDVKSRKKNKGANFGGIRLNKPKSKVMWQQKKGADAKSNSTSLCASSNVVGNDQGVSNPGFNTSNPFNVLNVDGVNMGESGTQPKVSEYVSSDLNENKKETSKPSSSKSVHGDGHKDKNLEDEDFDFYGSYADQVVDLDDALKEFHDFKLRMSEETMMLTEESRSKMLLKQQDPMILEKKVNTTPVDYAALNQLSQDFEKQFVPQTELSAKQAFWSQNSMNSSYPSPSCRPTKVGVPKELPKVSMVNTSLKKLKHHLADFDVVVKERTTVTTITEGSDNFVSNQSALNFDQYFKLNELNAQSQEKDTAITKLTERIKSLSGNVNEDKVKKDIDDIEIINIELDHRVSKLISKNEHLKQTYKQLYDSIKPTCVLSKEQCDELINQVNQKSVEISDLNANLQEKGLIIAALRDELRKLKRKAIVDNVVTTHTIAPEA</sequence>
<protein>
    <recommendedName>
        <fullName evidence="5">Zinc knuckle CX2CX4HX4C</fullName>
    </recommendedName>
</protein>
<evidence type="ECO:0000313" key="4">
    <source>
        <dbReference type="EMBL" id="GEU48884.1"/>
    </source>
</evidence>
<evidence type="ECO:0008006" key="5">
    <source>
        <dbReference type="Google" id="ProtNLM"/>
    </source>
</evidence>
<keyword evidence="3" id="KW-1133">Transmembrane helix</keyword>
<feature type="transmembrane region" description="Helical" evidence="3">
    <location>
        <begin position="85"/>
        <end position="104"/>
    </location>
</feature>
<accession>A0A6L2KLY7</accession>
<dbReference type="PANTHER" id="PTHR31286:SF99">
    <property type="entry name" value="DUF4283 DOMAIN-CONTAINING PROTEIN"/>
    <property type="match status" value="1"/>
</dbReference>
<feature type="compositionally biased region" description="Basic and acidic residues" evidence="2">
    <location>
        <begin position="366"/>
        <end position="375"/>
    </location>
</feature>
<keyword evidence="1" id="KW-0175">Coiled coil</keyword>
<keyword evidence="3" id="KW-0472">Membrane</keyword>
<feature type="coiled-coil region" evidence="1">
    <location>
        <begin position="634"/>
        <end position="675"/>
    </location>
</feature>
<reference evidence="4" key="1">
    <citation type="journal article" date="2019" name="Sci. Rep.">
        <title>Draft genome of Tanacetum cinerariifolium, the natural source of mosquito coil.</title>
        <authorList>
            <person name="Yamashiro T."/>
            <person name="Shiraishi A."/>
            <person name="Satake H."/>
            <person name="Nakayama K."/>
        </authorList>
    </citation>
    <scope>NUCLEOTIDE SEQUENCE</scope>
</reference>
<evidence type="ECO:0000256" key="2">
    <source>
        <dbReference type="SAM" id="MobiDB-lite"/>
    </source>
</evidence>
<keyword evidence="3" id="KW-0812">Transmembrane</keyword>
<evidence type="ECO:0000256" key="3">
    <source>
        <dbReference type="SAM" id="Phobius"/>
    </source>
</evidence>
<name>A0A6L2KLY7_TANCI</name>